<organism evidence="1 2">
    <name type="scientific">Hibiscus sabdariffa</name>
    <name type="common">roselle</name>
    <dbReference type="NCBI Taxonomy" id="183260"/>
    <lineage>
        <taxon>Eukaryota</taxon>
        <taxon>Viridiplantae</taxon>
        <taxon>Streptophyta</taxon>
        <taxon>Embryophyta</taxon>
        <taxon>Tracheophyta</taxon>
        <taxon>Spermatophyta</taxon>
        <taxon>Magnoliopsida</taxon>
        <taxon>eudicotyledons</taxon>
        <taxon>Gunneridae</taxon>
        <taxon>Pentapetalae</taxon>
        <taxon>rosids</taxon>
        <taxon>malvids</taxon>
        <taxon>Malvales</taxon>
        <taxon>Malvaceae</taxon>
        <taxon>Malvoideae</taxon>
        <taxon>Hibiscus</taxon>
    </lineage>
</organism>
<sequence length="102" mass="11566">MSLLVRPKVIGTREVPPWSVVLASKVEVLLGVEARVLHLGSCNDWPKQPWGLFVNEFSGCVIVFLWPLCTKCQGTWQQRNEPVWASRRAISVVVQRYSGYNP</sequence>
<accession>A0ABR2GCC4</accession>
<name>A0ABR2GCC4_9ROSI</name>
<proteinExistence type="predicted"/>
<gene>
    <name evidence="1" type="ORF">V6N12_050430</name>
</gene>
<comment type="caution">
    <text evidence="1">The sequence shown here is derived from an EMBL/GenBank/DDBJ whole genome shotgun (WGS) entry which is preliminary data.</text>
</comment>
<evidence type="ECO:0000313" key="2">
    <source>
        <dbReference type="Proteomes" id="UP001472677"/>
    </source>
</evidence>
<evidence type="ECO:0000313" key="1">
    <source>
        <dbReference type="EMBL" id="KAK8600577.1"/>
    </source>
</evidence>
<dbReference type="Proteomes" id="UP001472677">
    <property type="component" value="Unassembled WGS sequence"/>
</dbReference>
<protein>
    <submittedName>
        <fullName evidence="1">Uncharacterized protein</fullName>
    </submittedName>
</protein>
<dbReference type="EMBL" id="JBBPBM010000001">
    <property type="protein sequence ID" value="KAK8600577.1"/>
    <property type="molecule type" value="Genomic_DNA"/>
</dbReference>
<reference evidence="1 2" key="1">
    <citation type="journal article" date="2024" name="G3 (Bethesda)">
        <title>Genome assembly of Hibiscus sabdariffa L. provides insights into metabolisms of medicinal natural products.</title>
        <authorList>
            <person name="Kim T."/>
        </authorList>
    </citation>
    <scope>NUCLEOTIDE SEQUENCE [LARGE SCALE GENOMIC DNA]</scope>
    <source>
        <strain evidence="1">TK-2024</strain>
        <tissue evidence="1">Old leaves</tissue>
    </source>
</reference>
<keyword evidence="2" id="KW-1185">Reference proteome</keyword>